<accession>A0A8B7Z5N1</accession>
<dbReference type="AlphaFoldDB" id="A0A8B7Z5N1"/>
<dbReference type="Pfam" id="PF07974">
    <property type="entry name" value="EGF_2"/>
    <property type="match status" value="1"/>
</dbReference>
<dbReference type="GeneID" id="110984397"/>
<keyword evidence="2" id="KW-0245">EGF-like domain</keyword>
<keyword evidence="1 2" id="KW-1015">Disulfide bond</keyword>
<dbReference type="Proteomes" id="UP000694845">
    <property type="component" value="Unplaced"/>
</dbReference>
<dbReference type="RefSeq" id="XP_022100267.1">
    <property type="nucleotide sequence ID" value="XM_022244575.1"/>
</dbReference>
<sequence length="502" mass="54502">MAVLTLMVLVLFQKTAGDTVHQTMVTTAPYGAGLDGVSVKCIRSSPDEHLPFSYSRPFKLDIPGVRNQTTTFPEGTTLLVADNTLEWVLPSITEAAGMYFCQGWNTYTKLTSTVYSIIHSNQRKFEPADGQVTKTVNKGENVTLAVIPANNGSLPLWHRFTYVGSRSNLASMQYVIQLSSGMVADGDFFVVTERDAALDDNHFGMIRLIIRGCVAGKWGPPDCAKVCEMCYNGGVCDDETGDCICPPGFSGPNCLTACGKHKFGWHCEYECGAENIIQSCTGSQFGLPDPYGNSCISGYYGKDCDTECSNGTFGAGCTQTCHCKSGTCDGFTGECTGSPECATGWSGSNCQIPDKCPVGYYGSECIRKCLCFNRTVPEGECDRVTGECSTPTEPLNVVLLAAIGGGILVVLIGVSLSVTFACLGRNRRQRHRTKQRDRRSNDDSAEYENNDAQDLRAEGSRPMTQEELPAQFYENDFRNLPKADVGHDEARCPYVEVVATPN</sequence>
<feature type="transmembrane region" description="Helical" evidence="4">
    <location>
        <begin position="397"/>
        <end position="424"/>
    </location>
</feature>
<evidence type="ECO:0000256" key="2">
    <source>
        <dbReference type="PROSITE-ProRule" id="PRU00076"/>
    </source>
</evidence>
<feature type="chain" id="PRO_5034663662" evidence="5">
    <location>
        <begin position="18"/>
        <end position="502"/>
    </location>
</feature>
<feature type="region of interest" description="Disordered" evidence="3">
    <location>
        <begin position="431"/>
        <end position="473"/>
    </location>
</feature>
<evidence type="ECO:0000256" key="3">
    <source>
        <dbReference type="SAM" id="MobiDB-lite"/>
    </source>
</evidence>
<dbReference type="OrthoDB" id="1668230at2759"/>
<feature type="signal peptide" evidence="5">
    <location>
        <begin position="1"/>
        <end position="17"/>
    </location>
</feature>
<comment type="caution">
    <text evidence="2">Lacks conserved residue(s) required for the propagation of feature annotation.</text>
</comment>
<dbReference type="Gene3D" id="2.170.300.10">
    <property type="entry name" value="Tie2 ligand-binding domain superfamily"/>
    <property type="match status" value="1"/>
</dbReference>
<evidence type="ECO:0000313" key="7">
    <source>
        <dbReference type="Proteomes" id="UP000694845"/>
    </source>
</evidence>
<proteinExistence type="predicted"/>
<dbReference type="InterPro" id="IPR000742">
    <property type="entry name" value="EGF"/>
</dbReference>
<feature type="domain" description="EGF-like" evidence="6">
    <location>
        <begin position="224"/>
        <end position="255"/>
    </location>
</feature>
<dbReference type="CDD" id="cd00054">
    <property type="entry name" value="EGF_CA"/>
    <property type="match status" value="1"/>
</dbReference>
<dbReference type="PROSITE" id="PS50026">
    <property type="entry name" value="EGF_3"/>
    <property type="match status" value="1"/>
</dbReference>
<dbReference type="PROSITE" id="PS00022">
    <property type="entry name" value="EGF_1"/>
    <property type="match status" value="1"/>
</dbReference>
<name>A0A8B7Z5N1_ACAPL</name>
<evidence type="ECO:0000256" key="5">
    <source>
        <dbReference type="SAM" id="SignalP"/>
    </source>
</evidence>
<evidence type="ECO:0000256" key="1">
    <source>
        <dbReference type="ARBA" id="ARBA00023157"/>
    </source>
</evidence>
<dbReference type="KEGG" id="aplc:110984397"/>
<dbReference type="OMA" id="VDSCNEK"/>
<protein>
    <submittedName>
        <fullName evidence="8">Tyrosine-protein kinase receptor Tie-1-like isoform X1</fullName>
    </submittedName>
</protein>
<organism evidence="7 8">
    <name type="scientific">Acanthaster planci</name>
    <name type="common">Crown-of-thorns starfish</name>
    <dbReference type="NCBI Taxonomy" id="133434"/>
    <lineage>
        <taxon>Eukaryota</taxon>
        <taxon>Metazoa</taxon>
        <taxon>Echinodermata</taxon>
        <taxon>Eleutherozoa</taxon>
        <taxon>Asterozoa</taxon>
        <taxon>Asteroidea</taxon>
        <taxon>Valvatacea</taxon>
        <taxon>Valvatida</taxon>
        <taxon>Acanthasteridae</taxon>
        <taxon>Acanthaster</taxon>
    </lineage>
</organism>
<dbReference type="InterPro" id="IPR052108">
    <property type="entry name" value="MEGF/SIB"/>
</dbReference>
<keyword evidence="4" id="KW-0812">Transmembrane</keyword>
<keyword evidence="7" id="KW-1185">Reference proteome</keyword>
<dbReference type="PANTHER" id="PTHR24035:SF109">
    <property type="entry name" value="PROTEIN DRAPER"/>
    <property type="match status" value="1"/>
</dbReference>
<evidence type="ECO:0000259" key="6">
    <source>
        <dbReference type="PROSITE" id="PS50026"/>
    </source>
</evidence>
<reference evidence="8" key="1">
    <citation type="submission" date="2025-08" db="UniProtKB">
        <authorList>
            <consortium name="RefSeq"/>
        </authorList>
    </citation>
    <scope>IDENTIFICATION</scope>
</reference>
<evidence type="ECO:0000256" key="4">
    <source>
        <dbReference type="SAM" id="Phobius"/>
    </source>
</evidence>
<keyword evidence="4" id="KW-1133">Transmembrane helix</keyword>
<evidence type="ECO:0000313" key="8">
    <source>
        <dbReference type="RefSeq" id="XP_022100267.1"/>
    </source>
</evidence>
<dbReference type="PANTHER" id="PTHR24035">
    <property type="entry name" value="MULTIPLE EPIDERMAL GROWTH FACTOR-LIKE DOMAINS PROTEIN"/>
    <property type="match status" value="1"/>
</dbReference>
<gene>
    <name evidence="8" type="primary">LOC110984397</name>
</gene>
<keyword evidence="4" id="KW-0472">Membrane</keyword>
<feature type="disulfide bond" evidence="2">
    <location>
        <begin position="245"/>
        <end position="254"/>
    </location>
</feature>
<dbReference type="FunFam" id="2.170.300.10:FF:000003">
    <property type="entry name" value="tyrosine-protein kinase receptor Tie-1 isoform X1"/>
    <property type="match status" value="1"/>
</dbReference>
<dbReference type="InterPro" id="IPR013111">
    <property type="entry name" value="EGF_extracell"/>
</dbReference>
<keyword evidence="5" id="KW-0732">Signal</keyword>